<dbReference type="InterPro" id="IPR002591">
    <property type="entry name" value="Phosphodiest/P_Trfase"/>
</dbReference>
<dbReference type="EMBL" id="MOMC01000057">
    <property type="protein sequence ID" value="ONH25780.1"/>
    <property type="molecule type" value="Genomic_DNA"/>
</dbReference>
<dbReference type="Gene3D" id="3.40.720.10">
    <property type="entry name" value="Alkaline Phosphatase, subunit A"/>
    <property type="match status" value="1"/>
</dbReference>
<dbReference type="RefSeq" id="WP_241835193.1">
    <property type="nucleotide sequence ID" value="NZ_MOMC01000057.1"/>
</dbReference>
<dbReference type="GO" id="GO:0016787">
    <property type="term" value="F:hydrolase activity"/>
    <property type="evidence" value="ECO:0007669"/>
    <property type="project" value="UniProtKB-ARBA"/>
</dbReference>
<dbReference type="Pfam" id="PF01663">
    <property type="entry name" value="Phosphodiest"/>
    <property type="match status" value="1"/>
</dbReference>
<keyword evidence="2" id="KW-1185">Reference proteome</keyword>
<dbReference type="SUPFAM" id="SSF53649">
    <property type="entry name" value="Alkaline phosphatase-like"/>
    <property type="match status" value="1"/>
</dbReference>
<dbReference type="AlphaFoldDB" id="A0A1V2I4U7"/>
<name>A0A1V2I4U7_9ACTN</name>
<reference evidence="2" key="1">
    <citation type="submission" date="2016-10" db="EMBL/GenBank/DDBJ databases">
        <title>Frankia sp. NRRL B-16386 Genome sequencing.</title>
        <authorList>
            <person name="Ghodhbane-Gtari F."/>
            <person name="Swanson E."/>
            <person name="Gueddou A."/>
            <person name="Hezbri K."/>
            <person name="Ktari K."/>
            <person name="Nouioui I."/>
            <person name="Morris K."/>
            <person name="Simpson S."/>
            <person name="Abebe-Akele F."/>
            <person name="Thomas K."/>
            <person name="Gtari M."/>
            <person name="Tisa L.S."/>
        </authorList>
    </citation>
    <scope>NUCLEOTIDE SEQUENCE [LARGE SCALE GENOMIC DNA]</scope>
    <source>
        <strain evidence="2">NRRL B-16386</strain>
    </source>
</reference>
<dbReference type="STRING" id="1834516.BL253_26790"/>
<comment type="caution">
    <text evidence="1">The sequence shown here is derived from an EMBL/GenBank/DDBJ whole genome shotgun (WGS) entry which is preliminary data.</text>
</comment>
<organism evidence="1 2">
    <name type="scientific">Pseudofrankia asymbiotica</name>
    <dbReference type="NCBI Taxonomy" id="1834516"/>
    <lineage>
        <taxon>Bacteria</taxon>
        <taxon>Bacillati</taxon>
        <taxon>Actinomycetota</taxon>
        <taxon>Actinomycetes</taxon>
        <taxon>Frankiales</taxon>
        <taxon>Frankiaceae</taxon>
        <taxon>Pseudofrankia</taxon>
    </lineage>
</organism>
<dbReference type="Proteomes" id="UP000188929">
    <property type="component" value="Unassembled WGS sequence"/>
</dbReference>
<dbReference type="InterPro" id="IPR017850">
    <property type="entry name" value="Alkaline_phosphatase_core_sf"/>
</dbReference>
<dbReference type="PANTHER" id="PTHR10151:SF120">
    <property type="entry name" value="BIS(5'-ADENOSYL)-TRIPHOSPHATASE"/>
    <property type="match status" value="1"/>
</dbReference>
<evidence type="ECO:0000313" key="1">
    <source>
        <dbReference type="EMBL" id="ONH25780.1"/>
    </source>
</evidence>
<accession>A0A1V2I4U7</accession>
<proteinExistence type="predicted"/>
<protein>
    <submittedName>
        <fullName evidence="1">Alkaline phosphatase family protein</fullName>
    </submittedName>
</protein>
<evidence type="ECO:0000313" key="2">
    <source>
        <dbReference type="Proteomes" id="UP000188929"/>
    </source>
</evidence>
<dbReference type="PANTHER" id="PTHR10151">
    <property type="entry name" value="ECTONUCLEOTIDE PYROPHOSPHATASE/PHOSPHODIESTERASE"/>
    <property type="match status" value="1"/>
</dbReference>
<sequence>MRSPKLTSPELPRYGEGSLAELVPALLGAVGAGGFAEAPRLGLGEARSACLLLVDGLGDELVVGNADVAPTLAAHRAAALTTCYPSTTATSITSIGTGLTPGEHGVVGYLWEPYPGAEGLLNALRWQFQGRDSSALGIVTPERTQPEPTAFERATAAGTAVTVVSSSLYRDSGLSRMALRGSRFSGASTWGTLVARVIEALREPGFVYAYVSDLDTTGHALGPSSPGWRAQLALVDRLVATLAEQLPAGSTLVVTGDHGMVAVGEDDHVSLDGRADLTAGVRAIGGEPRARYVYARPGAAGDVLAAWREALGERAWVISAEQAVADGWFGPKITEQAIPRLGDVIAAARGTNVLVRPEAEPRLTTMRGHHGSLTPAEQLIPLIRFSR</sequence>
<gene>
    <name evidence="1" type="ORF">BL253_26790</name>
</gene>